<dbReference type="EMBL" id="JAHBOH010000001">
    <property type="protein sequence ID" value="MBT0992897.1"/>
    <property type="molecule type" value="Genomic_DNA"/>
</dbReference>
<protein>
    <submittedName>
        <fullName evidence="2">Glycosyltransferase family 2 protein</fullName>
    </submittedName>
</protein>
<dbReference type="InterPro" id="IPR029044">
    <property type="entry name" value="Nucleotide-diphossugar_trans"/>
</dbReference>
<reference evidence="2 3" key="1">
    <citation type="submission" date="2021-05" db="EMBL/GenBank/DDBJ databases">
        <title>Description of Cellulomonas sp. DKR-3 sp. nov.</title>
        <authorList>
            <person name="Dahal R.H."/>
            <person name="Chaudhary D.K."/>
        </authorList>
    </citation>
    <scope>NUCLEOTIDE SEQUENCE [LARGE SCALE GENOMIC DNA]</scope>
    <source>
        <strain evidence="2 3">DKR-3</strain>
    </source>
</reference>
<gene>
    <name evidence="2" type="ORF">KIN34_01145</name>
</gene>
<dbReference type="PANTHER" id="PTHR43685:SF11">
    <property type="entry name" value="GLYCOSYLTRANSFERASE TAGX-RELATED"/>
    <property type="match status" value="1"/>
</dbReference>
<comment type="caution">
    <text evidence="2">The sequence shown here is derived from an EMBL/GenBank/DDBJ whole genome shotgun (WGS) entry which is preliminary data.</text>
</comment>
<evidence type="ECO:0000313" key="2">
    <source>
        <dbReference type="EMBL" id="MBT0992897.1"/>
    </source>
</evidence>
<organism evidence="2 3">
    <name type="scientific">Cellulomonas fulva</name>
    <dbReference type="NCBI Taxonomy" id="2835530"/>
    <lineage>
        <taxon>Bacteria</taxon>
        <taxon>Bacillati</taxon>
        <taxon>Actinomycetota</taxon>
        <taxon>Actinomycetes</taxon>
        <taxon>Micrococcales</taxon>
        <taxon>Cellulomonadaceae</taxon>
        <taxon>Cellulomonas</taxon>
    </lineage>
</organism>
<sequence length="303" mass="33639">MTDVLVTVVIATRDRPELLREALAAVREQALDGVVETIVVHDQSEPDLSIASEDPRRPVRVISNARQVGLAGARNTGILAAAGELLAFCDDDDVWLPGKLAAQVEAVQDPAVSMASCGIYVEYDGERHERVLDAAVVSFDDLLRDRHTELHPSTFLFRTAVLRERIGLVSEQVPGAFGEDYELLLRAARTGPVAVVRRPLVVVRWHGTSFFFRRWDTMAAGLGWILDEYPEFASEPHGYARVRGQIAFANASAGRRRQAWADARAVWRRRLLEPRAALAVLVCVRLVTPAFVMRSLHRFGRGI</sequence>
<dbReference type="InterPro" id="IPR001173">
    <property type="entry name" value="Glyco_trans_2-like"/>
</dbReference>
<dbReference type="InterPro" id="IPR050834">
    <property type="entry name" value="Glycosyltransf_2"/>
</dbReference>
<evidence type="ECO:0000313" key="3">
    <source>
        <dbReference type="Proteomes" id="UP000722125"/>
    </source>
</evidence>
<dbReference type="Pfam" id="PF00535">
    <property type="entry name" value="Glycos_transf_2"/>
    <property type="match status" value="1"/>
</dbReference>
<accession>A0ABS5TUR8</accession>
<dbReference type="Proteomes" id="UP000722125">
    <property type="component" value="Unassembled WGS sequence"/>
</dbReference>
<name>A0ABS5TUR8_9CELL</name>
<dbReference type="CDD" id="cd00761">
    <property type="entry name" value="Glyco_tranf_GTA_type"/>
    <property type="match status" value="1"/>
</dbReference>
<proteinExistence type="predicted"/>
<dbReference type="Gene3D" id="3.90.550.10">
    <property type="entry name" value="Spore Coat Polysaccharide Biosynthesis Protein SpsA, Chain A"/>
    <property type="match status" value="1"/>
</dbReference>
<keyword evidence="3" id="KW-1185">Reference proteome</keyword>
<feature type="domain" description="Glycosyltransferase 2-like" evidence="1">
    <location>
        <begin position="7"/>
        <end position="137"/>
    </location>
</feature>
<dbReference type="RefSeq" id="WP_214345890.1">
    <property type="nucleotide sequence ID" value="NZ_JAHBOH010000001.1"/>
</dbReference>
<evidence type="ECO:0000259" key="1">
    <source>
        <dbReference type="Pfam" id="PF00535"/>
    </source>
</evidence>
<dbReference type="SUPFAM" id="SSF53448">
    <property type="entry name" value="Nucleotide-diphospho-sugar transferases"/>
    <property type="match status" value="1"/>
</dbReference>
<dbReference type="PANTHER" id="PTHR43685">
    <property type="entry name" value="GLYCOSYLTRANSFERASE"/>
    <property type="match status" value="1"/>
</dbReference>